<sequence length="41" mass="4737">MLAVLLKTWQTKAKGNNGENAGKRMKSVRKRFAYQRIVKSQ</sequence>
<organism evidence="1 2">
    <name type="scientific">Prevotella corporis</name>
    <dbReference type="NCBI Taxonomy" id="28128"/>
    <lineage>
        <taxon>Bacteria</taxon>
        <taxon>Pseudomonadati</taxon>
        <taxon>Bacteroidota</taxon>
        <taxon>Bacteroidia</taxon>
        <taxon>Bacteroidales</taxon>
        <taxon>Prevotellaceae</taxon>
        <taxon>Prevotella</taxon>
    </lineage>
</organism>
<gene>
    <name evidence="1" type="ORF">HMPREF3226_00798</name>
</gene>
<proteinExistence type="predicted"/>
<accession>A0A133QEZ9</accession>
<name>A0A133QEZ9_9BACT</name>
<dbReference type="EMBL" id="LRQG01000051">
    <property type="protein sequence ID" value="KXA41462.1"/>
    <property type="molecule type" value="Genomic_DNA"/>
</dbReference>
<comment type="caution">
    <text evidence="1">The sequence shown here is derived from an EMBL/GenBank/DDBJ whole genome shotgun (WGS) entry which is preliminary data.</text>
</comment>
<reference evidence="2" key="1">
    <citation type="submission" date="2016-01" db="EMBL/GenBank/DDBJ databases">
        <authorList>
            <person name="Mitreva M."/>
            <person name="Pepin K.H."/>
            <person name="Mihindukulasuriya K.A."/>
            <person name="Fulton R."/>
            <person name="Fronick C."/>
            <person name="O'Laughlin M."/>
            <person name="Miner T."/>
            <person name="Herter B."/>
            <person name="Rosa B.A."/>
            <person name="Cordes M."/>
            <person name="Tomlinson C."/>
            <person name="Wollam A."/>
            <person name="Palsikar V.B."/>
            <person name="Mardis E.R."/>
            <person name="Wilson R.K."/>
        </authorList>
    </citation>
    <scope>NUCLEOTIDE SEQUENCE [LARGE SCALE GENOMIC DNA]</scope>
    <source>
        <strain evidence="2">MJR7716</strain>
    </source>
</reference>
<evidence type="ECO:0000313" key="2">
    <source>
        <dbReference type="Proteomes" id="UP000070533"/>
    </source>
</evidence>
<keyword evidence="2" id="KW-1185">Reference proteome</keyword>
<dbReference type="AlphaFoldDB" id="A0A133QEZ9"/>
<protein>
    <submittedName>
        <fullName evidence="1">Uncharacterized protein</fullName>
    </submittedName>
</protein>
<evidence type="ECO:0000313" key="1">
    <source>
        <dbReference type="EMBL" id="KXA41462.1"/>
    </source>
</evidence>
<dbReference type="PATRIC" id="fig|28128.5.peg.806"/>
<dbReference type="Proteomes" id="UP000070533">
    <property type="component" value="Unassembled WGS sequence"/>
</dbReference>